<comment type="caution">
    <text evidence="1">The sequence shown here is derived from an EMBL/GenBank/DDBJ whole genome shotgun (WGS) entry which is preliminary data.</text>
</comment>
<evidence type="ECO:0000313" key="2">
    <source>
        <dbReference type="Proteomes" id="UP000540787"/>
    </source>
</evidence>
<dbReference type="AlphaFoldDB" id="A0A7W9WZ07"/>
<dbReference type="RefSeq" id="WP_183552904.1">
    <property type="nucleotide sequence ID" value="NZ_JACHBX010000001.1"/>
</dbReference>
<evidence type="ECO:0000313" key="1">
    <source>
        <dbReference type="EMBL" id="MBB6133464.1"/>
    </source>
</evidence>
<organism evidence="1 2">
    <name type="scientific">Massilia aurea</name>
    <dbReference type="NCBI Taxonomy" id="373040"/>
    <lineage>
        <taxon>Bacteria</taxon>
        <taxon>Pseudomonadati</taxon>
        <taxon>Pseudomonadota</taxon>
        <taxon>Betaproteobacteria</taxon>
        <taxon>Burkholderiales</taxon>
        <taxon>Oxalobacteraceae</taxon>
        <taxon>Telluria group</taxon>
        <taxon>Massilia</taxon>
    </lineage>
</organism>
<proteinExistence type="predicted"/>
<gene>
    <name evidence="1" type="ORF">HD842_001575</name>
</gene>
<sequence>MPAPYNPFSSWFGAFQLPLSGNVAERISAPMFSPSLTINDGSDQAIEARVVNEIASYGKQIGWLNDVILALAEHANLPDHVTRTVHRIAEATQKIEELKAAAANDALGKAVESLNFLEQHQPAVYARLLQERSQILPQ</sequence>
<dbReference type="Proteomes" id="UP000540787">
    <property type="component" value="Unassembled WGS sequence"/>
</dbReference>
<keyword evidence="2" id="KW-1185">Reference proteome</keyword>
<protein>
    <submittedName>
        <fullName evidence="1">Uncharacterized protein</fullName>
    </submittedName>
</protein>
<reference evidence="1 2" key="1">
    <citation type="submission" date="2020-08" db="EMBL/GenBank/DDBJ databases">
        <title>The Agave Microbiome: Exploring the role of microbial communities in plant adaptations to desert environments.</title>
        <authorList>
            <person name="Partida-Martinez L.P."/>
        </authorList>
    </citation>
    <scope>NUCLEOTIDE SEQUENCE [LARGE SCALE GENOMIC DNA]</scope>
    <source>
        <strain evidence="1 2">AT3.2</strain>
    </source>
</reference>
<dbReference type="EMBL" id="JACHBX010000001">
    <property type="protein sequence ID" value="MBB6133464.1"/>
    <property type="molecule type" value="Genomic_DNA"/>
</dbReference>
<accession>A0A7W9WZ07</accession>
<name>A0A7W9WZ07_9BURK</name>